<dbReference type="EMBL" id="CM035424">
    <property type="protein sequence ID" value="KAH7352155.1"/>
    <property type="molecule type" value="Genomic_DNA"/>
</dbReference>
<evidence type="ECO:0000313" key="3">
    <source>
        <dbReference type="EMBL" id="KAH7352155.1"/>
    </source>
</evidence>
<feature type="signal peptide" evidence="1">
    <location>
        <begin position="1"/>
        <end position="18"/>
    </location>
</feature>
<sequence>MESGLFSMLPWLMMPISANLGGWTADTLVSITKVRKIWLGHANAMVGLNG</sequence>
<dbReference type="AlphaFoldDB" id="A0A8T2SMB5"/>
<evidence type="ECO:0000313" key="2">
    <source>
        <dbReference type="EMBL" id="KAH7300521.1"/>
    </source>
</evidence>
<gene>
    <name evidence="3" type="ORF">KP509_19G032400</name>
    <name evidence="2" type="ORF">KP509_24G066400</name>
</gene>
<proteinExistence type="predicted"/>
<reference evidence="3" key="1">
    <citation type="submission" date="2021-08" db="EMBL/GenBank/DDBJ databases">
        <title>WGS assembly of Ceratopteris richardii.</title>
        <authorList>
            <person name="Marchant D.B."/>
            <person name="Chen G."/>
            <person name="Jenkins J."/>
            <person name="Shu S."/>
            <person name="Leebens-Mack J."/>
            <person name="Grimwood J."/>
            <person name="Schmutz J."/>
            <person name="Soltis P."/>
            <person name="Soltis D."/>
            <person name="Chen Z.-H."/>
        </authorList>
    </citation>
    <scope>NUCLEOTIDE SEQUENCE</scope>
    <source>
        <strain evidence="3">Whitten #5841</strain>
        <tissue evidence="3">Leaf</tissue>
    </source>
</reference>
<evidence type="ECO:0000313" key="4">
    <source>
        <dbReference type="Proteomes" id="UP000825935"/>
    </source>
</evidence>
<comment type="caution">
    <text evidence="3">The sequence shown here is derived from an EMBL/GenBank/DDBJ whole genome shotgun (WGS) entry which is preliminary data.</text>
</comment>
<dbReference type="Proteomes" id="UP000825935">
    <property type="component" value="Chromosome 19"/>
</dbReference>
<keyword evidence="1" id="KW-0732">Signal</keyword>
<evidence type="ECO:0000256" key="1">
    <source>
        <dbReference type="SAM" id="SignalP"/>
    </source>
</evidence>
<organism evidence="3 4">
    <name type="scientific">Ceratopteris richardii</name>
    <name type="common">Triangle waterfern</name>
    <dbReference type="NCBI Taxonomy" id="49495"/>
    <lineage>
        <taxon>Eukaryota</taxon>
        <taxon>Viridiplantae</taxon>
        <taxon>Streptophyta</taxon>
        <taxon>Embryophyta</taxon>
        <taxon>Tracheophyta</taxon>
        <taxon>Polypodiopsida</taxon>
        <taxon>Polypodiidae</taxon>
        <taxon>Polypodiales</taxon>
        <taxon>Pteridineae</taxon>
        <taxon>Pteridaceae</taxon>
        <taxon>Parkerioideae</taxon>
        <taxon>Ceratopteris</taxon>
    </lineage>
</organism>
<name>A0A8T2SMB5_CERRI</name>
<feature type="chain" id="PRO_5036435705" evidence="1">
    <location>
        <begin position="19"/>
        <end position="50"/>
    </location>
</feature>
<dbReference type="EMBL" id="CM035429">
    <property type="protein sequence ID" value="KAH7300521.1"/>
    <property type="molecule type" value="Genomic_DNA"/>
</dbReference>
<dbReference type="Proteomes" id="UP000825935">
    <property type="component" value="Chromosome 24"/>
</dbReference>
<keyword evidence="4" id="KW-1185">Reference proteome</keyword>
<protein>
    <submittedName>
        <fullName evidence="3">Uncharacterized protein</fullName>
    </submittedName>
</protein>
<accession>A0A8T2SMB5</accession>